<dbReference type="OrthoDB" id="248495at2759"/>
<dbReference type="PROSITE" id="PS50011">
    <property type="entry name" value="PROTEIN_KINASE_DOM"/>
    <property type="match status" value="1"/>
</dbReference>
<comment type="catalytic activity">
    <reaction evidence="21">
        <text>L-seryl-[protein] + ATP = O-phospho-L-seryl-[protein] + ADP + H(+)</text>
        <dbReference type="Rhea" id="RHEA:17989"/>
        <dbReference type="Rhea" id="RHEA-COMP:9863"/>
        <dbReference type="Rhea" id="RHEA-COMP:11604"/>
        <dbReference type="ChEBI" id="CHEBI:15378"/>
        <dbReference type="ChEBI" id="CHEBI:29999"/>
        <dbReference type="ChEBI" id="CHEBI:30616"/>
        <dbReference type="ChEBI" id="CHEBI:83421"/>
        <dbReference type="ChEBI" id="CHEBI:456216"/>
        <dbReference type="EC" id="2.7.11.1"/>
    </reaction>
</comment>
<keyword evidence="17" id="KW-0539">Nucleus</keyword>
<dbReference type="Pfam" id="PF08311">
    <property type="entry name" value="Mad3_BUB1_I"/>
    <property type="match status" value="1"/>
</dbReference>
<reference evidence="29 30" key="1">
    <citation type="journal article" date="2007" name="Nature">
        <title>Genome of the marsupial Monodelphis domestica reveals innovation in non-coding sequences.</title>
        <authorList>
            <person name="Mikkelsen T.S."/>
            <person name="Wakefield M.J."/>
            <person name="Aken B."/>
            <person name="Amemiya C.T."/>
            <person name="Chang J.L."/>
            <person name="Duke S."/>
            <person name="Garber M."/>
            <person name="Gentles A.J."/>
            <person name="Goodstadt L."/>
            <person name="Heger A."/>
            <person name="Jurka J."/>
            <person name="Kamal M."/>
            <person name="Mauceli E."/>
            <person name="Searle S.M."/>
            <person name="Sharpe T."/>
            <person name="Baker M.L."/>
            <person name="Batzer M.A."/>
            <person name="Benos P.V."/>
            <person name="Belov K."/>
            <person name="Clamp M."/>
            <person name="Cook A."/>
            <person name="Cuff J."/>
            <person name="Das R."/>
            <person name="Davidow L."/>
            <person name="Deakin J.E."/>
            <person name="Fazzari M.J."/>
            <person name="Glass J.L."/>
            <person name="Grabherr M."/>
            <person name="Greally J.M."/>
            <person name="Gu W."/>
            <person name="Hore T.A."/>
            <person name="Huttley G.A."/>
            <person name="Kleber M."/>
            <person name="Jirtle R.L."/>
            <person name="Koina E."/>
            <person name="Lee J.T."/>
            <person name="Mahony S."/>
            <person name="Marra M.A."/>
            <person name="Miller R.D."/>
            <person name="Nicholls R.D."/>
            <person name="Oda M."/>
            <person name="Papenfuss A.T."/>
            <person name="Parra Z.E."/>
            <person name="Pollock D.D."/>
            <person name="Ray D.A."/>
            <person name="Schein J.E."/>
            <person name="Speed T.P."/>
            <person name="Thompson K."/>
            <person name="VandeBerg J.L."/>
            <person name="Wade C.M."/>
            <person name="Walker J.A."/>
            <person name="Waters P.D."/>
            <person name="Webber C."/>
            <person name="Weidman J.R."/>
            <person name="Xie X."/>
            <person name="Zody M.C."/>
            <person name="Baldwin J."/>
            <person name="Abdouelleil A."/>
            <person name="Abdulkadir J."/>
            <person name="Abebe A."/>
            <person name="Abera B."/>
            <person name="Abreu J."/>
            <person name="Acer S.C."/>
            <person name="Aftuck L."/>
            <person name="Alexander A."/>
            <person name="An P."/>
            <person name="Anderson E."/>
            <person name="Anderson S."/>
            <person name="Arachi H."/>
            <person name="Azer M."/>
            <person name="Bachantsang P."/>
            <person name="Barry A."/>
            <person name="Bayul T."/>
            <person name="Berlin A."/>
            <person name="Bessette D."/>
            <person name="Bloom T."/>
            <person name="Bloom T."/>
            <person name="Boguslavskiy L."/>
            <person name="Bonnet C."/>
            <person name="Boukhgalter B."/>
            <person name="Bourzgui I."/>
            <person name="Brown A."/>
            <person name="Cahill P."/>
            <person name="Channer S."/>
            <person name="Cheshatsang Y."/>
            <person name="Chuda L."/>
            <person name="Citroen M."/>
            <person name="Collymore A."/>
            <person name="Cooke P."/>
            <person name="Costello M."/>
            <person name="D'Aco K."/>
            <person name="Daza R."/>
            <person name="De Haan G."/>
            <person name="DeGray S."/>
            <person name="DeMaso C."/>
            <person name="Dhargay N."/>
            <person name="Dooley K."/>
            <person name="Dooley E."/>
            <person name="Doricent M."/>
            <person name="Dorje P."/>
            <person name="Dorjee K."/>
            <person name="Dupes A."/>
            <person name="Elong R."/>
            <person name="Falk J."/>
            <person name="Farina A."/>
            <person name="Faro S."/>
            <person name="Ferguson D."/>
            <person name="Fisher S."/>
            <person name="Foley C.D."/>
            <person name="Franke A."/>
            <person name="Friedrich D."/>
            <person name="Gadbois L."/>
            <person name="Gearin G."/>
            <person name="Gearin C.R."/>
            <person name="Giannoukos G."/>
            <person name="Goode T."/>
            <person name="Graham J."/>
            <person name="Grandbois E."/>
            <person name="Grewal S."/>
            <person name="Gyaltsen K."/>
            <person name="Hafez N."/>
            <person name="Hagos B."/>
            <person name="Hall J."/>
            <person name="Henson C."/>
            <person name="Hollinger A."/>
            <person name="Honan T."/>
            <person name="Huard M.D."/>
            <person name="Hughes L."/>
            <person name="Hurhula B."/>
            <person name="Husby M.E."/>
            <person name="Kamat A."/>
            <person name="Kanga B."/>
            <person name="Kashin S."/>
            <person name="Khazanovich D."/>
            <person name="Kisner P."/>
            <person name="Lance K."/>
            <person name="Lara M."/>
            <person name="Lee W."/>
            <person name="Lennon N."/>
            <person name="Letendre F."/>
            <person name="LeVine R."/>
            <person name="Lipovsky A."/>
            <person name="Liu X."/>
            <person name="Liu J."/>
            <person name="Liu S."/>
            <person name="Lokyitsang T."/>
            <person name="Lokyitsang Y."/>
            <person name="Lubonja R."/>
            <person name="Lui A."/>
            <person name="MacDonald P."/>
            <person name="Magnisalis V."/>
            <person name="Maru K."/>
            <person name="Matthews C."/>
            <person name="McCusker W."/>
            <person name="McDonough S."/>
            <person name="Mehta T."/>
            <person name="Meldrim J."/>
            <person name="Meneus L."/>
            <person name="Mihai O."/>
            <person name="Mihalev A."/>
            <person name="Mihova T."/>
            <person name="Mittelman R."/>
            <person name="Mlenga V."/>
            <person name="Montmayeur A."/>
            <person name="Mulrain L."/>
            <person name="Navidi A."/>
            <person name="Naylor J."/>
            <person name="Negash T."/>
            <person name="Nguyen T."/>
            <person name="Nguyen N."/>
            <person name="Nicol R."/>
            <person name="Norbu C."/>
            <person name="Norbu N."/>
            <person name="Novod N."/>
            <person name="O'Neill B."/>
            <person name="Osman S."/>
            <person name="Markiewicz E."/>
            <person name="Oyono O.L."/>
            <person name="Patti C."/>
            <person name="Phunkhang P."/>
            <person name="Pierre F."/>
            <person name="Priest M."/>
            <person name="Raghuraman S."/>
            <person name="Rege F."/>
            <person name="Reyes R."/>
            <person name="Rise C."/>
            <person name="Rogov P."/>
            <person name="Ross K."/>
            <person name="Ryan E."/>
            <person name="Settipalli S."/>
            <person name="Shea T."/>
            <person name="Sherpa N."/>
            <person name="Shi L."/>
            <person name="Shih D."/>
            <person name="Sparrow T."/>
            <person name="Spaulding J."/>
            <person name="Stalker J."/>
            <person name="Stange-Thomann N."/>
            <person name="Stavropoulos S."/>
            <person name="Stone C."/>
            <person name="Strader C."/>
            <person name="Tesfaye S."/>
            <person name="Thomson T."/>
            <person name="Thoulutsang Y."/>
            <person name="Thoulutsang D."/>
            <person name="Topham K."/>
            <person name="Topping I."/>
            <person name="Tsamla T."/>
            <person name="Vassiliev H."/>
            <person name="Vo A."/>
            <person name="Wangchuk T."/>
            <person name="Wangdi T."/>
            <person name="Weiand M."/>
            <person name="Wilkinson J."/>
            <person name="Wilson A."/>
            <person name="Yadav S."/>
            <person name="Young G."/>
            <person name="Yu Q."/>
            <person name="Zembek L."/>
            <person name="Zhong D."/>
            <person name="Zimmer A."/>
            <person name="Zwirko Z."/>
            <person name="Jaffe D.B."/>
            <person name="Alvarez P."/>
            <person name="Brockman W."/>
            <person name="Butler J."/>
            <person name="Chin C."/>
            <person name="Gnerre S."/>
            <person name="MacCallum I."/>
            <person name="Graves J.A."/>
            <person name="Ponting C.P."/>
            <person name="Breen M."/>
            <person name="Samollow P.B."/>
            <person name="Lander E.S."/>
            <person name="Lindblad-Toh K."/>
        </authorList>
    </citation>
    <scope>NUCLEOTIDE SEQUENCE [LARGE SCALE GENOMIC DNA]</scope>
</reference>
<dbReference type="GO" id="GO:0140995">
    <property type="term" value="F:histone H2A kinase activity"/>
    <property type="evidence" value="ECO:0007669"/>
    <property type="project" value="Ensembl"/>
</dbReference>
<dbReference type="GO" id="GO:0004672">
    <property type="term" value="F:protein kinase activity"/>
    <property type="evidence" value="ECO:0000318"/>
    <property type="project" value="GO_Central"/>
</dbReference>
<dbReference type="GO" id="GO:0005829">
    <property type="term" value="C:cytosol"/>
    <property type="evidence" value="ECO:0007669"/>
    <property type="project" value="Ensembl"/>
</dbReference>
<dbReference type="AlphaFoldDB" id="F6YWN3"/>
<protein>
    <recommendedName>
        <fullName evidence="23">Mitotic checkpoint serine/threonine-protein kinase BUB1</fullName>
        <ecNumber evidence="3">2.7.11.1</ecNumber>
    </recommendedName>
    <alternativeName>
        <fullName evidence="24">BUB1A</fullName>
    </alternativeName>
</protein>
<evidence type="ECO:0000256" key="11">
    <source>
        <dbReference type="ARBA" id="ARBA00022776"/>
    </source>
</evidence>
<feature type="domain" description="Protein kinase" evidence="27">
    <location>
        <begin position="828"/>
        <end position="1127"/>
    </location>
</feature>
<organism evidence="29 30">
    <name type="scientific">Monodelphis domestica</name>
    <name type="common">Gray short-tailed opossum</name>
    <dbReference type="NCBI Taxonomy" id="13616"/>
    <lineage>
        <taxon>Eukaryota</taxon>
        <taxon>Metazoa</taxon>
        <taxon>Chordata</taxon>
        <taxon>Craniata</taxon>
        <taxon>Vertebrata</taxon>
        <taxon>Euteleostomi</taxon>
        <taxon>Mammalia</taxon>
        <taxon>Metatheria</taxon>
        <taxon>Didelphimorphia</taxon>
        <taxon>Didelphidae</taxon>
        <taxon>Monodelphis</taxon>
    </lineage>
</organism>
<dbReference type="Gene3D" id="6.10.130.20">
    <property type="match status" value="1"/>
</dbReference>
<dbReference type="GO" id="GO:0006915">
    <property type="term" value="P:apoptotic process"/>
    <property type="evidence" value="ECO:0007669"/>
    <property type="project" value="UniProtKB-KW"/>
</dbReference>
<evidence type="ECO:0000256" key="23">
    <source>
        <dbReference type="ARBA" id="ARBA00074401"/>
    </source>
</evidence>
<comment type="subunit">
    <text evidence="22">Interacts with BUB3 and KNL1. Interacts (when phosphorylated) with PLK1. The BUB1-BUB3 complex interacts with MAD1L1.</text>
</comment>
<evidence type="ECO:0000256" key="21">
    <source>
        <dbReference type="ARBA" id="ARBA00048679"/>
    </source>
</evidence>
<dbReference type="GO" id="GO:0004674">
    <property type="term" value="F:protein serine/threonine kinase activity"/>
    <property type="evidence" value="ECO:0007669"/>
    <property type="project" value="UniProtKB-KW"/>
</dbReference>
<feature type="binding site" evidence="25">
    <location>
        <position position="862"/>
    </location>
    <ligand>
        <name>ATP</name>
        <dbReference type="ChEBI" id="CHEBI:30616"/>
    </ligand>
</feature>
<keyword evidence="13" id="KW-0159">Chromosome partition</keyword>
<dbReference type="InterPro" id="IPR017441">
    <property type="entry name" value="Protein_kinase_ATP_BS"/>
</dbReference>
<dbReference type="HOGENOM" id="CLU_296458_0_0_1"/>
<dbReference type="SMART" id="SM00777">
    <property type="entry name" value="Mad3_BUB1_I"/>
    <property type="match status" value="1"/>
</dbReference>
<evidence type="ECO:0000256" key="18">
    <source>
        <dbReference type="ARBA" id="ARBA00023306"/>
    </source>
</evidence>
<dbReference type="GO" id="GO:0005634">
    <property type="term" value="C:nucleus"/>
    <property type="evidence" value="ECO:0000318"/>
    <property type="project" value="GO_Central"/>
</dbReference>
<evidence type="ECO:0000313" key="29">
    <source>
        <dbReference type="Ensembl" id="ENSMODP00000028612.2"/>
    </source>
</evidence>
<name>F6YWN3_MONDO</name>
<keyword evidence="7" id="KW-0132">Cell division</keyword>
<dbReference type="Pfam" id="PF00069">
    <property type="entry name" value="Pkinase"/>
    <property type="match status" value="1"/>
</dbReference>
<dbReference type="InterPro" id="IPR015661">
    <property type="entry name" value="Bub1/Mad3"/>
</dbReference>
<comment type="catalytic activity">
    <reaction evidence="20">
        <text>L-threonyl-[protein] + ATP = O-phospho-L-threonyl-[protein] + ADP + H(+)</text>
        <dbReference type="Rhea" id="RHEA:46608"/>
        <dbReference type="Rhea" id="RHEA-COMP:11060"/>
        <dbReference type="Rhea" id="RHEA-COMP:11605"/>
        <dbReference type="ChEBI" id="CHEBI:15378"/>
        <dbReference type="ChEBI" id="CHEBI:30013"/>
        <dbReference type="ChEBI" id="CHEBI:30616"/>
        <dbReference type="ChEBI" id="CHEBI:61977"/>
        <dbReference type="ChEBI" id="CHEBI:456216"/>
        <dbReference type="EC" id="2.7.11.1"/>
    </reaction>
</comment>
<dbReference type="PANTHER" id="PTHR14030">
    <property type="entry name" value="MITOTIC CHECKPOINT SERINE/THREONINE-PROTEIN KINASE BUB1"/>
    <property type="match status" value="1"/>
</dbReference>
<keyword evidence="9" id="KW-0053">Apoptosis</keyword>
<dbReference type="GO" id="GO:0051301">
    <property type="term" value="P:cell division"/>
    <property type="evidence" value="ECO:0007669"/>
    <property type="project" value="UniProtKB-KW"/>
</dbReference>
<gene>
    <name evidence="29" type="primary">BUB1</name>
</gene>
<sequence>MDDRERALLMFEAHLQSYRGDDPLDQWERYVQWTEENFAQNTGHLSTLLERLIKTFLDKKKYHNDPRFINSCVKFAEFNSEPCQFYEYIHSQGIGIGSSALYLAWAQHLEIQGDLQRANAVFLEGIQNKAEPIEILHQQYSLFQNRLTGTCLPAQVEAPEPLRNSQIVNQMNTIRTLPGNADPACPPKSQGPLPSAVQSSTNSIESKLEQRTVISKSGYSVQQSSLASRSDIKQVCMYCKDKLICGDSELSFEELRAQKHKQRKQKEWVNEDKEYLKRKEADAFEEQLLQQKMDELHKQLAEVMKTSQGNAATLQSRSEAHPICVRSSAGLPQEPSGPYQAKSQQPTVNIRDKQLMVSPFEPISVKTTTNTTTTSLLPRLNQNVTCPLSVRPQPETDFTFKGDRNDASRVQEDPGLRQACQQVRAESSNMNIMPEPFQKLSVSSQDLEFKEQYVNKNTYESNVYSGPKFKEASETPSFFGASTSHVTPNTSAGMIQATPSRVQPSPTVHTKEALGFIMNMFQETSHPEVSVEEDKLSSLNQSDDAFKDHSQKTIQPLGAWGVNDVPSVPPAFSIFEDGSKENAGLTQSKNKSMGTRFFGERPSSRSTSKPNEGFQAAESLDDCTIWGVRCNKTLAPSPNSTRDFTSAAQLASTPFNKISMDAWQALEDKENMIGNNNVGMTYDSCKEKLMENSKNQKLSTIQEHGIENLVSVNVPSLPFTQHVVSKVLTDGVEEGLVACKLTETELAMEVEPPEVSVGHSANCTQSRPSENAHVQDFIVENPWDEDLIQKLLSRLSTPINAYPNAFEWECKLPNIKLKSEIQWGPWLLFVDSFLGEGAFAHVYEATQWNLNDTKIKQKVILKVQKPANPWEFYIGTQLKERLPPSVRHLFIQFDAAHFFHNGSVLVGDLYSYGTLLNAINLYKNTPEKVMPQALAIYFTIKILHMIEQLHSCEIIHGDIKPDNFIIGDRFLEPDNGIDDLSHGLALIDLGQSIDMTLFPKGTTFTARCETSGFQCVEMLSQKPWNYQTDYFGIAATAYCMLFGTYMKVKNDQGVWKPEGVFKRVPNSEIWSEFFHVLLNIPDCHHLPSLESLREKLKVLFQQSYVNKIKSFRSRLIVLLLEYKRSRK</sequence>
<dbReference type="InterPro" id="IPR000719">
    <property type="entry name" value="Prot_kinase_dom"/>
</dbReference>
<evidence type="ECO:0000256" key="17">
    <source>
        <dbReference type="ARBA" id="ARBA00023242"/>
    </source>
</evidence>
<accession>F6YWN3</accession>
<evidence type="ECO:0000313" key="30">
    <source>
        <dbReference type="Proteomes" id="UP000002280"/>
    </source>
</evidence>
<evidence type="ECO:0000256" key="20">
    <source>
        <dbReference type="ARBA" id="ARBA00047899"/>
    </source>
</evidence>
<proteinExistence type="predicted"/>
<evidence type="ECO:0000256" key="10">
    <source>
        <dbReference type="ARBA" id="ARBA00022741"/>
    </source>
</evidence>
<keyword evidence="5" id="KW-0723">Serine/threonine-protein kinase</keyword>
<keyword evidence="18" id="KW-0131">Cell cycle</keyword>
<dbReference type="KEGG" id="mdo:100033212"/>
<keyword evidence="16" id="KW-0832">Ubl conjugation</keyword>
<dbReference type="InterPro" id="IPR008271">
    <property type="entry name" value="Ser/Thr_kinase_AS"/>
</dbReference>
<dbReference type="PROSITE" id="PS00108">
    <property type="entry name" value="PROTEIN_KINASE_ST"/>
    <property type="match status" value="1"/>
</dbReference>
<keyword evidence="11" id="KW-0498">Mitosis</keyword>
<evidence type="ECO:0000256" key="15">
    <source>
        <dbReference type="ARBA" id="ARBA00022840"/>
    </source>
</evidence>
<evidence type="ECO:0000256" key="2">
    <source>
        <dbReference type="ARBA" id="ARBA00004629"/>
    </source>
</evidence>
<dbReference type="OMA" id="NCEKGVG"/>
<evidence type="ECO:0000256" key="8">
    <source>
        <dbReference type="ARBA" id="ARBA00022679"/>
    </source>
</evidence>
<feature type="region of interest" description="Disordered" evidence="26">
    <location>
        <begin position="592"/>
        <end position="614"/>
    </location>
</feature>
<evidence type="ECO:0000256" key="7">
    <source>
        <dbReference type="ARBA" id="ARBA00022618"/>
    </source>
</evidence>
<dbReference type="FunFam" id="1.25.40.430:FF:000001">
    <property type="entry name" value="Mitotic checkpoint serine/threonine-protein kinase BUB1"/>
    <property type="match status" value="1"/>
</dbReference>
<reference evidence="29" key="3">
    <citation type="submission" date="2025-09" db="UniProtKB">
        <authorList>
            <consortium name="Ensembl"/>
        </authorList>
    </citation>
    <scope>IDENTIFICATION</scope>
</reference>
<evidence type="ECO:0000256" key="16">
    <source>
        <dbReference type="ARBA" id="ARBA00022843"/>
    </source>
</evidence>
<evidence type="ECO:0000256" key="3">
    <source>
        <dbReference type="ARBA" id="ARBA00012513"/>
    </source>
</evidence>
<dbReference type="GO" id="GO:0051754">
    <property type="term" value="P:meiotic sister chromatid cohesion, centromeric"/>
    <property type="evidence" value="ECO:0000318"/>
    <property type="project" value="GO_Central"/>
</dbReference>
<dbReference type="InterPro" id="IPR011009">
    <property type="entry name" value="Kinase-like_dom_sf"/>
</dbReference>
<evidence type="ECO:0000256" key="9">
    <source>
        <dbReference type="ARBA" id="ARBA00022703"/>
    </source>
</evidence>
<evidence type="ECO:0000256" key="22">
    <source>
        <dbReference type="ARBA" id="ARBA00062095"/>
    </source>
</evidence>
<keyword evidence="14" id="KW-0995">Kinetochore</keyword>
<dbReference type="GO" id="GO:0000776">
    <property type="term" value="C:kinetochore"/>
    <property type="evidence" value="ECO:0000318"/>
    <property type="project" value="GO_Central"/>
</dbReference>
<evidence type="ECO:0000259" key="28">
    <source>
        <dbReference type="PROSITE" id="PS51489"/>
    </source>
</evidence>
<evidence type="ECO:0000256" key="24">
    <source>
        <dbReference type="ARBA" id="ARBA00079871"/>
    </source>
</evidence>
<dbReference type="FunFam" id="1.10.510.10:FF:000390">
    <property type="entry name" value="Mitotic checkpoint serine/threonine-protein kinase BUB1"/>
    <property type="match status" value="1"/>
</dbReference>
<evidence type="ECO:0000256" key="6">
    <source>
        <dbReference type="ARBA" id="ARBA00022553"/>
    </source>
</evidence>
<feature type="region of interest" description="Disordered" evidence="26">
    <location>
        <begin position="390"/>
        <end position="409"/>
    </location>
</feature>
<dbReference type="Gene3D" id="1.25.40.430">
    <property type="match status" value="1"/>
</dbReference>
<dbReference type="SUPFAM" id="SSF56112">
    <property type="entry name" value="Protein kinase-like (PK-like)"/>
    <property type="match status" value="1"/>
</dbReference>
<evidence type="ECO:0000256" key="1">
    <source>
        <dbReference type="ARBA" id="ARBA00004123"/>
    </source>
</evidence>
<keyword evidence="12" id="KW-0418">Kinase</keyword>
<dbReference type="FunCoup" id="F6YWN3">
    <property type="interactions" value="1390"/>
</dbReference>
<dbReference type="GO" id="GO:0007059">
    <property type="term" value="P:chromosome segregation"/>
    <property type="evidence" value="ECO:0007669"/>
    <property type="project" value="UniProtKB-KW"/>
</dbReference>
<evidence type="ECO:0000256" key="25">
    <source>
        <dbReference type="PROSITE-ProRule" id="PRU10141"/>
    </source>
</evidence>
<evidence type="ECO:0000256" key="19">
    <source>
        <dbReference type="ARBA" id="ARBA00023328"/>
    </source>
</evidence>
<dbReference type="PROSITE" id="PS51489">
    <property type="entry name" value="BUB1_N"/>
    <property type="match status" value="1"/>
</dbReference>
<evidence type="ECO:0000256" key="26">
    <source>
        <dbReference type="SAM" id="MobiDB-lite"/>
    </source>
</evidence>
<evidence type="ECO:0000256" key="12">
    <source>
        <dbReference type="ARBA" id="ARBA00022777"/>
    </source>
</evidence>
<dbReference type="InterPro" id="IPR013212">
    <property type="entry name" value="Mad3/Bub1_I"/>
</dbReference>
<comment type="subcellular location">
    <subcellularLocation>
        <location evidence="2">Chromosome</location>
        <location evidence="2">Centromere</location>
        <location evidence="2">Kinetochore</location>
    </subcellularLocation>
    <subcellularLocation>
        <location evidence="1">Nucleus</location>
    </subcellularLocation>
</comment>
<reference evidence="29" key="2">
    <citation type="submission" date="2025-08" db="UniProtKB">
        <authorList>
            <consortium name="Ensembl"/>
        </authorList>
    </citation>
    <scope>IDENTIFICATION</scope>
</reference>
<dbReference type="Proteomes" id="UP000002280">
    <property type="component" value="Chromosome 1"/>
</dbReference>
<dbReference type="GO" id="GO:0005654">
    <property type="term" value="C:nucleoplasm"/>
    <property type="evidence" value="ECO:0007669"/>
    <property type="project" value="Ensembl"/>
</dbReference>
<keyword evidence="10 25" id="KW-0547">Nucleotide-binding</keyword>
<keyword evidence="6" id="KW-0597">Phosphoprotein</keyword>
<dbReference type="EC" id="2.7.11.1" evidence="3"/>
<dbReference type="Ensembl" id="ENSMODT00000030195.2">
    <property type="protein sequence ID" value="ENSMODP00000028612.2"/>
    <property type="gene ID" value="ENSMODG00000006946.4"/>
</dbReference>
<feature type="domain" description="BUB1 N-terminal" evidence="28">
    <location>
        <begin position="11"/>
        <end position="165"/>
    </location>
</feature>
<evidence type="ECO:0000256" key="14">
    <source>
        <dbReference type="ARBA" id="ARBA00022838"/>
    </source>
</evidence>
<keyword evidence="15 25" id="KW-0067">ATP-binding</keyword>
<dbReference type="GeneTree" id="ENSGT00940000157865"/>
<dbReference type="eggNOG" id="KOG1166">
    <property type="taxonomic scope" value="Eukaryota"/>
</dbReference>
<dbReference type="SMART" id="SM00220">
    <property type="entry name" value="S_TKc"/>
    <property type="match status" value="1"/>
</dbReference>
<dbReference type="Bgee" id="ENSMODG00000006946">
    <property type="expression patterns" value="Expressed in hindlimb bud and 16 other cell types or tissues"/>
</dbReference>
<feature type="compositionally biased region" description="Basic and acidic residues" evidence="26">
    <location>
        <begin position="398"/>
        <end position="409"/>
    </location>
</feature>
<dbReference type="GO" id="GO:2000720">
    <property type="term" value="P:positive regulation of maintenance of mitotic sister chromatid cohesion, centromeric"/>
    <property type="evidence" value="ECO:0007669"/>
    <property type="project" value="Ensembl"/>
</dbReference>
<evidence type="ECO:0000259" key="27">
    <source>
        <dbReference type="PROSITE" id="PS50011"/>
    </source>
</evidence>
<dbReference type="CTD" id="699"/>
<keyword evidence="19" id="KW-0137">Centromere</keyword>
<dbReference type="GeneID" id="100033212"/>
<dbReference type="STRING" id="13616.ENSMODP00000028612"/>
<keyword evidence="8" id="KW-0808">Transferase</keyword>
<dbReference type="GO" id="GO:0005524">
    <property type="term" value="F:ATP binding"/>
    <property type="evidence" value="ECO:0007669"/>
    <property type="project" value="UniProtKB-UniRule"/>
</dbReference>
<dbReference type="PROSITE" id="PS00107">
    <property type="entry name" value="PROTEIN_KINASE_ATP"/>
    <property type="match status" value="1"/>
</dbReference>
<dbReference type="PANTHER" id="PTHR14030:SF26">
    <property type="entry name" value="MITOTIC CHECKPOINT SERINE_THREONINE-PROTEIN KINASE BUB1"/>
    <property type="match status" value="1"/>
</dbReference>
<dbReference type="GO" id="GO:0007094">
    <property type="term" value="P:mitotic spindle assembly checkpoint signaling"/>
    <property type="evidence" value="ECO:0000318"/>
    <property type="project" value="GO_Central"/>
</dbReference>
<evidence type="ECO:0000256" key="4">
    <source>
        <dbReference type="ARBA" id="ARBA00022454"/>
    </source>
</evidence>
<keyword evidence="4" id="KW-0158">Chromosome</keyword>
<dbReference type="InParanoid" id="F6YWN3"/>
<dbReference type="GO" id="GO:0000940">
    <property type="term" value="C:outer kinetochore"/>
    <property type="evidence" value="ECO:0007669"/>
    <property type="project" value="Ensembl"/>
</dbReference>
<dbReference type="Gene3D" id="1.10.510.10">
    <property type="entry name" value="Transferase(Phosphotransferase) domain 1"/>
    <property type="match status" value="1"/>
</dbReference>
<evidence type="ECO:0000256" key="5">
    <source>
        <dbReference type="ARBA" id="ARBA00022527"/>
    </source>
</evidence>
<keyword evidence="30" id="KW-1185">Reference proteome</keyword>
<evidence type="ECO:0000256" key="13">
    <source>
        <dbReference type="ARBA" id="ARBA00022829"/>
    </source>
</evidence>